<comment type="caution">
    <text evidence="2">The sequence shown here is derived from an EMBL/GenBank/DDBJ whole genome shotgun (WGS) entry which is preliminary data.</text>
</comment>
<proteinExistence type="predicted"/>
<dbReference type="CDD" id="cd01647">
    <property type="entry name" value="RT_LTR"/>
    <property type="match status" value="1"/>
</dbReference>
<dbReference type="InterPro" id="IPR043128">
    <property type="entry name" value="Rev_trsase/Diguanyl_cyclase"/>
</dbReference>
<dbReference type="AlphaFoldDB" id="A0A9P6GWD8"/>
<organism evidence="2 3">
    <name type="scientific">Nosema granulosis</name>
    <dbReference type="NCBI Taxonomy" id="83296"/>
    <lineage>
        <taxon>Eukaryota</taxon>
        <taxon>Fungi</taxon>
        <taxon>Fungi incertae sedis</taxon>
        <taxon>Microsporidia</taxon>
        <taxon>Nosematidae</taxon>
        <taxon>Nosema</taxon>
    </lineage>
</organism>
<dbReference type="SUPFAM" id="SSF56672">
    <property type="entry name" value="DNA/RNA polymerases"/>
    <property type="match status" value="1"/>
</dbReference>
<evidence type="ECO:0000313" key="2">
    <source>
        <dbReference type="EMBL" id="KAF9761523.1"/>
    </source>
</evidence>
<dbReference type="Gene3D" id="3.10.10.10">
    <property type="entry name" value="HIV Type 1 Reverse Transcriptase, subunit A, domain 1"/>
    <property type="match status" value="1"/>
</dbReference>
<dbReference type="PROSITE" id="PS50878">
    <property type="entry name" value="RT_POL"/>
    <property type="match status" value="1"/>
</dbReference>
<dbReference type="PANTHER" id="PTHR24559">
    <property type="entry name" value="TRANSPOSON TY3-I GAG-POL POLYPROTEIN"/>
    <property type="match status" value="1"/>
</dbReference>
<dbReference type="InterPro" id="IPR000477">
    <property type="entry name" value="RT_dom"/>
</dbReference>
<protein>
    <submittedName>
        <fullName evidence="2">Retrovirus-related Pol polyprotein from transposon</fullName>
    </submittedName>
</protein>
<dbReference type="Pfam" id="PF00078">
    <property type="entry name" value="RVT_1"/>
    <property type="match status" value="1"/>
</dbReference>
<dbReference type="InterPro" id="IPR053134">
    <property type="entry name" value="RNA-dir_DNA_polymerase"/>
</dbReference>
<dbReference type="EMBL" id="SBJO01000316">
    <property type="protein sequence ID" value="KAF9761523.1"/>
    <property type="molecule type" value="Genomic_DNA"/>
</dbReference>
<dbReference type="PANTHER" id="PTHR24559:SF444">
    <property type="entry name" value="REVERSE TRANSCRIPTASE DOMAIN-CONTAINING PROTEIN"/>
    <property type="match status" value="1"/>
</dbReference>
<name>A0A9P6GWD8_9MICR</name>
<accession>A0A9P6GWD8</accession>
<evidence type="ECO:0000313" key="3">
    <source>
        <dbReference type="Proteomes" id="UP000740883"/>
    </source>
</evidence>
<feature type="domain" description="Reverse transcriptase" evidence="1">
    <location>
        <begin position="1"/>
        <end position="104"/>
    </location>
</feature>
<keyword evidence="3" id="KW-1185">Reference proteome</keyword>
<dbReference type="Gene3D" id="3.30.70.270">
    <property type="match status" value="1"/>
</dbReference>
<dbReference type="Proteomes" id="UP000740883">
    <property type="component" value="Unassembled WGS sequence"/>
</dbReference>
<reference evidence="2 3" key="1">
    <citation type="journal article" date="2020" name="Genome Biol. Evol.">
        <title>Comparative genomics of strictly vertically transmitted, feminizing microsporidia endosymbionts of amphipod crustaceans.</title>
        <authorList>
            <person name="Cormier A."/>
            <person name="Chebbi M.A."/>
            <person name="Giraud I."/>
            <person name="Wattier R."/>
            <person name="Teixeira M."/>
            <person name="Gilbert C."/>
            <person name="Rigaud T."/>
            <person name="Cordaux R."/>
        </authorList>
    </citation>
    <scope>NUCLEOTIDE SEQUENCE [LARGE SCALE GENOMIC DNA]</scope>
    <source>
        <strain evidence="2 3">Ou3-Ou53</strain>
    </source>
</reference>
<dbReference type="InterPro" id="IPR043502">
    <property type="entry name" value="DNA/RNA_pol_sf"/>
</dbReference>
<gene>
    <name evidence="2" type="primary">pol_120</name>
    <name evidence="2" type="ORF">NGRA_2589</name>
</gene>
<evidence type="ECO:0000259" key="1">
    <source>
        <dbReference type="PROSITE" id="PS50878"/>
    </source>
</evidence>
<dbReference type="OrthoDB" id="4236307at2759"/>
<sequence>MVRKEDGYKTSFLTRKGIFRWKYMPFGLINASFTFQLVMNHSFKELLYKNVMVYQDDIMVYSPTMEKHKEDLERGLKIIKEIGFTVNIEKCSFMKKSIHSLDLT</sequence>